<gene>
    <name evidence="1" type="ORF">SLEP1_g53704</name>
</gene>
<dbReference type="AlphaFoldDB" id="A0AAV5MAL9"/>
<comment type="caution">
    <text evidence="1">The sequence shown here is derived from an EMBL/GenBank/DDBJ whole genome shotgun (WGS) entry which is preliminary data.</text>
</comment>
<dbReference type="EMBL" id="BPVZ01000214">
    <property type="protein sequence ID" value="GKV46729.1"/>
    <property type="molecule type" value="Genomic_DNA"/>
</dbReference>
<accession>A0AAV5MAL9</accession>
<reference evidence="1 2" key="1">
    <citation type="journal article" date="2021" name="Commun. Biol.">
        <title>The genome of Shorea leprosula (Dipterocarpaceae) highlights the ecological relevance of drought in aseasonal tropical rainforests.</title>
        <authorList>
            <person name="Ng K.K.S."/>
            <person name="Kobayashi M.J."/>
            <person name="Fawcett J.A."/>
            <person name="Hatakeyama M."/>
            <person name="Paape T."/>
            <person name="Ng C.H."/>
            <person name="Ang C.C."/>
            <person name="Tnah L.H."/>
            <person name="Lee C.T."/>
            <person name="Nishiyama T."/>
            <person name="Sese J."/>
            <person name="O'Brien M.J."/>
            <person name="Copetti D."/>
            <person name="Mohd Noor M.I."/>
            <person name="Ong R.C."/>
            <person name="Putra M."/>
            <person name="Sireger I.Z."/>
            <person name="Indrioko S."/>
            <person name="Kosugi Y."/>
            <person name="Izuno A."/>
            <person name="Isagi Y."/>
            <person name="Lee S.L."/>
            <person name="Shimizu K.K."/>
        </authorList>
    </citation>
    <scope>NUCLEOTIDE SEQUENCE [LARGE SCALE GENOMIC DNA]</scope>
    <source>
        <strain evidence="1">214</strain>
    </source>
</reference>
<evidence type="ECO:0000313" key="2">
    <source>
        <dbReference type="Proteomes" id="UP001054252"/>
    </source>
</evidence>
<name>A0AAV5MAL9_9ROSI</name>
<dbReference type="Proteomes" id="UP001054252">
    <property type="component" value="Unassembled WGS sequence"/>
</dbReference>
<protein>
    <submittedName>
        <fullName evidence="1">Uncharacterized protein</fullName>
    </submittedName>
</protein>
<organism evidence="1 2">
    <name type="scientific">Rubroshorea leprosula</name>
    <dbReference type="NCBI Taxonomy" id="152421"/>
    <lineage>
        <taxon>Eukaryota</taxon>
        <taxon>Viridiplantae</taxon>
        <taxon>Streptophyta</taxon>
        <taxon>Embryophyta</taxon>
        <taxon>Tracheophyta</taxon>
        <taxon>Spermatophyta</taxon>
        <taxon>Magnoliopsida</taxon>
        <taxon>eudicotyledons</taxon>
        <taxon>Gunneridae</taxon>
        <taxon>Pentapetalae</taxon>
        <taxon>rosids</taxon>
        <taxon>malvids</taxon>
        <taxon>Malvales</taxon>
        <taxon>Dipterocarpaceae</taxon>
        <taxon>Rubroshorea</taxon>
    </lineage>
</organism>
<evidence type="ECO:0000313" key="1">
    <source>
        <dbReference type="EMBL" id="GKV46729.1"/>
    </source>
</evidence>
<keyword evidence="2" id="KW-1185">Reference proteome</keyword>
<sequence>MCGLHTLSSSFYHTFVRAVEIEIAINAELDTSDGCGLQLHHLRVAERSRIW</sequence>
<proteinExistence type="predicted"/>